<gene>
    <name evidence="1" type="ORF">EHS15_12765</name>
</gene>
<dbReference type="RefSeq" id="WP_135760962.1">
    <property type="nucleotide sequence ID" value="NZ_RQHW01000047.1"/>
</dbReference>
<name>A0A4R9LVK4_9LEPT</name>
<keyword evidence="1" id="KW-0808">Transferase</keyword>
<reference evidence="1" key="1">
    <citation type="journal article" date="2019" name="PLoS Negl. Trop. Dis.">
        <title>Revisiting the worldwide diversity of Leptospira species in the environment.</title>
        <authorList>
            <person name="Vincent A.T."/>
            <person name="Schiettekatte O."/>
            <person name="Bourhy P."/>
            <person name="Veyrier F.J."/>
            <person name="Picardeau M."/>
        </authorList>
    </citation>
    <scope>NUCLEOTIDE SEQUENCE [LARGE SCALE GENOMIC DNA]</scope>
    <source>
        <strain evidence="1">201300427</strain>
    </source>
</reference>
<dbReference type="EMBL" id="RQHW01000047">
    <property type="protein sequence ID" value="TGN18274.1"/>
    <property type="molecule type" value="Genomic_DNA"/>
</dbReference>
<keyword evidence="2" id="KW-1185">Reference proteome</keyword>
<dbReference type="Gene3D" id="3.40.50.150">
    <property type="entry name" value="Vaccinia Virus protein VP39"/>
    <property type="match status" value="1"/>
</dbReference>
<keyword evidence="1" id="KW-0489">Methyltransferase</keyword>
<dbReference type="Proteomes" id="UP000298058">
    <property type="component" value="Unassembled WGS sequence"/>
</dbReference>
<dbReference type="GO" id="GO:0008168">
    <property type="term" value="F:methyltransferase activity"/>
    <property type="evidence" value="ECO:0007669"/>
    <property type="project" value="UniProtKB-KW"/>
</dbReference>
<dbReference type="Pfam" id="PF13489">
    <property type="entry name" value="Methyltransf_23"/>
    <property type="match status" value="1"/>
</dbReference>
<proteinExistence type="predicted"/>
<protein>
    <submittedName>
        <fullName evidence="1">Class I SAM-dependent methyltransferase</fullName>
    </submittedName>
</protein>
<dbReference type="SUPFAM" id="SSF53335">
    <property type="entry name" value="S-adenosyl-L-methionine-dependent methyltransferases"/>
    <property type="match status" value="1"/>
</dbReference>
<dbReference type="PANTHER" id="PTHR43861:SF6">
    <property type="entry name" value="METHYLTRANSFERASE TYPE 11"/>
    <property type="match status" value="1"/>
</dbReference>
<organism evidence="1 2">
    <name type="scientific">Leptospira idonii</name>
    <dbReference type="NCBI Taxonomy" id="1193500"/>
    <lineage>
        <taxon>Bacteria</taxon>
        <taxon>Pseudomonadati</taxon>
        <taxon>Spirochaetota</taxon>
        <taxon>Spirochaetia</taxon>
        <taxon>Leptospirales</taxon>
        <taxon>Leptospiraceae</taxon>
        <taxon>Leptospira</taxon>
    </lineage>
</organism>
<comment type="caution">
    <text evidence="1">The sequence shown here is derived from an EMBL/GenBank/DDBJ whole genome shotgun (WGS) entry which is preliminary data.</text>
</comment>
<accession>A0A4R9LVK4</accession>
<evidence type="ECO:0000313" key="1">
    <source>
        <dbReference type="EMBL" id="TGN18274.1"/>
    </source>
</evidence>
<dbReference type="CDD" id="cd02440">
    <property type="entry name" value="AdoMet_MTases"/>
    <property type="match status" value="1"/>
</dbReference>
<dbReference type="OrthoDB" id="9816564at2"/>
<evidence type="ECO:0000313" key="2">
    <source>
        <dbReference type="Proteomes" id="UP000298058"/>
    </source>
</evidence>
<sequence>MKESEIRPKALLQEYLRLAEIDSRQLDVTKFVKIACPACFSDNCQLHITKNNYKYDLCHDCGTLFCNPRPDGEVLDRFYDSAESSKFWSNEFFPHVAEPRREKLFKPKANRIFNIFSEKGFFPRNICDVGSGYGIFLEELKKNFEKAELYGIEPSPEMAKISNEKGIITLNASAESSAEWSHRFDLVISSEVIEHVFSPEQFVISIHRLVKSGGYALLTGLGYEGFDILTLQERSNSIFPPHHINFLSIEGFEKLFKKVGFSEVEIITPGELDIDIVLGSGLVTEFTRLISKRGDKTIAEFQDFLRRNKLSSHTWVIAKL</sequence>
<dbReference type="AlphaFoldDB" id="A0A4R9LVK4"/>
<dbReference type="GO" id="GO:0032259">
    <property type="term" value="P:methylation"/>
    <property type="evidence" value="ECO:0007669"/>
    <property type="project" value="UniProtKB-KW"/>
</dbReference>
<dbReference type="PANTHER" id="PTHR43861">
    <property type="entry name" value="TRANS-ACONITATE 2-METHYLTRANSFERASE-RELATED"/>
    <property type="match status" value="1"/>
</dbReference>
<dbReference type="InterPro" id="IPR029063">
    <property type="entry name" value="SAM-dependent_MTases_sf"/>
</dbReference>